<dbReference type="SUPFAM" id="SSF54909">
    <property type="entry name" value="Dimeric alpha+beta barrel"/>
    <property type="match status" value="1"/>
</dbReference>
<dbReference type="EMBL" id="JASNFN010000014">
    <property type="protein sequence ID" value="MDP5183732.1"/>
    <property type="molecule type" value="Genomic_DNA"/>
</dbReference>
<protein>
    <recommendedName>
        <fullName evidence="2">YCII-related domain-containing protein</fullName>
    </recommendedName>
</protein>
<dbReference type="InterPro" id="IPR005545">
    <property type="entry name" value="YCII"/>
</dbReference>
<dbReference type="RefSeq" id="WP_306000343.1">
    <property type="nucleotide sequence ID" value="NZ_JASNFN010000014.1"/>
</dbReference>
<keyword evidence="4" id="KW-1185">Reference proteome</keyword>
<organism evidence="3 4">
    <name type="scientific">Blastococcus carthaginiensis</name>
    <dbReference type="NCBI Taxonomy" id="3050034"/>
    <lineage>
        <taxon>Bacteria</taxon>
        <taxon>Bacillati</taxon>
        <taxon>Actinomycetota</taxon>
        <taxon>Actinomycetes</taxon>
        <taxon>Geodermatophilales</taxon>
        <taxon>Geodermatophilaceae</taxon>
        <taxon>Blastococcus</taxon>
    </lineage>
</organism>
<reference evidence="4" key="1">
    <citation type="submission" date="2023-05" db="EMBL/GenBank/DDBJ databases">
        <title>Draft genome of Pseudofrankia sp. BMG5.37.</title>
        <authorList>
            <person name="Gtari M."/>
            <person name="Ghodhbane F."/>
            <person name="Sbissi I."/>
        </authorList>
    </citation>
    <scope>NUCLEOTIDE SEQUENCE [LARGE SCALE GENOMIC DNA]</scope>
    <source>
        <strain evidence="4">BMG 814</strain>
    </source>
</reference>
<dbReference type="Proteomes" id="UP001233673">
    <property type="component" value="Unassembled WGS sequence"/>
</dbReference>
<name>A0ABT9IEW6_9ACTN</name>
<comment type="similarity">
    <text evidence="1">Belongs to the YciI family.</text>
</comment>
<gene>
    <name evidence="3" type="ORF">QOZ88_13910</name>
</gene>
<evidence type="ECO:0000313" key="4">
    <source>
        <dbReference type="Proteomes" id="UP001233673"/>
    </source>
</evidence>
<evidence type="ECO:0000256" key="1">
    <source>
        <dbReference type="ARBA" id="ARBA00007689"/>
    </source>
</evidence>
<dbReference type="Pfam" id="PF03795">
    <property type="entry name" value="YCII"/>
    <property type="match status" value="1"/>
</dbReference>
<evidence type="ECO:0000313" key="3">
    <source>
        <dbReference type="EMBL" id="MDP5183732.1"/>
    </source>
</evidence>
<evidence type="ECO:0000259" key="2">
    <source>
        <dbReference type="Pfam" id="PF03795"/>
    </source>
</evidence>
<accession>A0ABT9IEW6</accession>
<feature type="domain" description="YCII-related" evidence="2">
    <location>
        <begin position="20"/>
        <end position="82"/>
    </location>
</feature>
<proteinExistence type="inferred from homology"/>
<sequence>MNGGSYFLVLLTAAPGAGPRRPDHETFVDSLVDRQLVLLGGPLGEGDAAYVLRCGSLAEARDVVAADPLVTSGACAAAVTPWDLVGVDLRLVDPDLVVDDG</sequence>
<comment type="caution">
    <text evidence="3">The sequence shown here is derived from an EMBL/GenBank/DDBJ whole genome shotgun (WGS) entry which is preliminary data.</text>
</comment>
<dbReference type="InterPro" id="IPR011008">
    <property type="entry name" value="Dimeric_a/b-barrel"/>
</dbReference>
<dbReference type="Gene3D" id="3.30.70.1060">
    <property type="entry name" value="Dimeric alpha+beta barrel"/>
    <property type="match status" value="1"/>
</dbReference>